<evidence type="ECO:0000256" key="1">
    <source>
        <dbReference type="SAM" id="SignalP"/>
    </source>
</evidence>
<evidence type="ECO:0008006" key="4">
    <source>
        <dbReference type="Google" id="ProtNLM"/>
    </source>
</evidence>
<dbReference type="RefSeq" id="WP_196191970.1">
    <property type="nucleotide sequence ID" value="NZ_JADPRT010000001.1"/>
</dbReference>
<feature type="chain" id="PRO_5037552646" description="Secreted protein" evidence="1">
    <location>
        <begin position="32"/>
        <end position="139"/>
    </location>
</feature>
<gene>
    <name evidence="2" type="ORF">I2501_01895</name>
</gene>
<protein>
    <recommendedName>
        <fullName evidence="4">Secreted protein</fullName>
    </recommendedName>
</protein>
<dbReference type="AlphaFoldDB" id="A0A931AXQ7"/>
<dbReference type="Proteomes" id="UP000657385">
    <property type="component" value="Unassembled WGS sequence"/>
</dbReference>
<keyword evidence="3" id="KW-1185">Reference proteome</keyword>
<feature type="signal peptide" evidence="1">
    <location>
        <begin position="1"/>
        <end position="31"/>
    </location>
</feature>
<sequence length="139" mass="14436">MKLVKRLTTSAAALGLATVGIVGLGATAAHAADSYYCGTSVTYGDVTVTGCIHLGGNGYWQPYVVVDDSQLHQVTGSQWINSNGSYNDTSSFNSTVDGSAVVWGGSTNWRVSCYVQAQAAVIVDGTSVGRVYSPSEEVC</sequence>
<reference evidence="2" key="1">
    <citation type="submission" date="2020-11" db="EMBL/GenBank/DDBJ databases">
        <title>Isolation and identification of active actinomycetes.</title>
        <authorList>
            <person name="Yu B."/>
        </authorList>
    </citation>
    <scope>NUCLEOTIDE SEQUENCE</scope>
    <source>
        <strain evidence="2">NEAU-YB345</strain>
    </source>
</reference>
<keyword evidence="1" id="KW-0732">Signal</keyword>
<proteinExistence type="predicted"/>
<accession>A0A931AXQ7</accession>
<evidence type="ECO:0000313" key="2">
    <source>
        <dbReference type="EMBL" id="MBF9066789.1"/>
    </source>
</evidence>
<dbReference type="EMBL" id="JADPRT010000001">
    <property type="protein sequence ID" value="MBF9066789.1"/>
    <property type="molecule type" value="Genomic_DNA"/>
</dbReference>
<name>A0A931AXQ7_9ACTN</name>
<comment type="caution">
    <text evidence="2">The sequence shown here is derived from an EMBL/GenBank/DDBJ whole genome shotgun (WGS) entry which is preliminary data.</text>
</comment>
<evidence type="ECO:0000313" key="3">
    <source>
        <dbReference type="Proteomes" id="UP000657385"/>
    </source>
</evidence>
<organism evidence="2 3">
    <name type="scientific">Streptacidiphilus fuscans</name>
    <dbReference type="NCBI Taxonomy" id="2789292"/>
    <lineage>
        <taxon>Bacteria</taxon>
        <taxon>Bacillati</taxon>
        <taxon>Actinomycetota</taxon>
        <taxon>Actinomycetes</taxon>
        <taxon>Kitasatosporales</taxon>
        <taxon>Streptomycetaceae</taxon>
        <taxon>Streptacidiphilus</taxon>
    </lineage>
</organism>